<dbReference type="Proteomes" id="UP000078343">
    <property type="component" value="Unassembled WGS sequence"/>
</dbReference>
<protein>
    <submittedName>
        <fullName evidence="1">Uncharacterized protein</fullName>
    </submittedName>
</protein>
<accession>A0A178Z4A3</accession>
<sequence length="115" mass="12704">MSADVLLLQTALNLLKSADVATVVVGELVLNYYNDIEVCVPSSQFSAAVRALNSSPLFKKLPPRTPNLFTGYKNLGTRLRELRSQQMAQSCSMPLFWRNVDRINSSHGHRLLAAG</sequence>
<organism evidence="1 2">
    <name type="scientific">Fonsecaea erecta</name>
    <dbReference type="NCBI Taxonomy" id="1367422"/>
    <lineage>
        <taxon>Eukaryota</taxon>
        <taxon>Fungi</taxon>
        <taxon>Dikarya</taxon>
        <taxon>Ascomycota</taxon>
        <taxon>Pezizomycotina</taxon>
        <taxon>Eurotiomycetes</taxon>
        <taxon>Chaetothyriomycetidae</taxon>
        <taxon>Chaetothyriales</taxon>
        <taxon>Herpotrichiellaceae</taxon>
        <taxon>Fonsecaea</taxon>
    </lineage>
</organism>
<keyword evidence="2" id="KW-1185">Reference proteome</keyword>
<dbReference type="EMBL" id="LVYI01000013">
    <property type="protein sequence ID" value="OAP54567.1"/>
    <property type="molecule type" value="Genomic_DNA"/>
</dbReference>
<evidence type="ECO:0000313" key="2">
    <source>
        <dbReference type="Proteomes" id="UP000078343"/>
    </source>
</evidence>
<proteinExistence type="predicted"/>
<comment type="caution">
    <text evidence="1">The sequence shown here is derived from an EMBL/GenBank/DDBJ whole genome shotgun (WGS) entry which is preliminary data.</text>
</comment>
<gene>
    <name evidence="1" type="ORF">AYL99_11015</name>
</gene>
<dbReference type="OrthoDB" id="3259529at2759"/>
<dbReference type="AlphaFoldDB" id="A0A178Z4A3"/>
<dbReference type="GeneID" id="30015183"/>
<evidence type="ECO:0000313" key="1">
    <source>
        <dbReference type="EMBL" id="OAP54567.1"/>
    </source>
</evidence>
<dbReference type="RefSeq" id="XP_018687934.1">
    <property type="nucleotide sequence ID" value="XM_018842521.1"/>
</dbReference>
<name>A0A178Z4A3_9EURO</name>
<reference evidence="1 2" key="1">
    <citation type="submission" date="2016-04" db="EMBL/GenBank/DDBJ databases">
        <title>Draft genome of Fonsecaea erecta CBS 125763.</title>
        <authorList>
            <person name="Weiss V.A."/>
            <person name="Vicente V.A."/>
            <person name="Raittz R.T."/>
            <person name="Moreno L.F."/>
            <person name="De Souza E.M."/>
            <person name="Pedrosa F.O."/>
            <person name="Steffens M.B."/>
            <person name="Faoro H."/>
            <person name="Tadra-Sfeir M.Z."/>
            <person name="Najafzadeh M.J."/>
            <person name="Felipe M.S."/>
            <person name="Teixeira M."/>
            <person name="Sun J."/>
            <person name="Xi L."/>
            <person name="Gomes R."/>
            <person name="De Azevedo C.M."/>
            <person name="Salgado C.G."/>
            <person name="Da Silva M.B."/>
            <person name="Nascimento M.F."/>
            <person name="Queiroz-Telles F."/>
            <person name="Attili D.S."/>
            <person name="Gorbushina A."/>
        </authorList>
    </citation>
    <scope>NUCLEOTIDE SEQUENCE [LARGE SCALE GENOMIC DNA]</scope>
    <source>
        <strain evidence="1 2">CBS 125763</strain>
    </source>
</reference>